<protein>
    <recommendedName>
        <fullName evidence="5">Transmembrane protein</fullName>
    </recommendedName>
</protein>
<organism evidence="3 4">
    <name type="scientific">Trypanosoma cruzi (strain CL Brener)</name>
    <dbReference type="NCBI Taxonomy" id="353153"/>
    <lineage>
        <taxon>Eukaryota</taxon>
        <taxon>Discoba</taxon>
        <taxon>Euglenozoa</taxon>
        <taxon>Kinetoplastea</taxon>
        <taxon>Metakinetoplastina</taxon>
        <taxon>Trypanosomatida</taxon>
        <taxon>Trypanosomatidae</taxon>
        <taxon>Trypanosoma</taxon>
        <taxon>Schizotrypanum</taxon>
    </lineage>
</organism>
<accession>Q4DH48</accession>
<dbReference type="PaxDb" id="353153-Q4DH48"/>
<dbReference type="SMR" id="Q4DH48"/>
<sequence>MVISYALLLLFSASFLLLLLCIKFFLFFSFLPVSLLVDVVGTTGTAGLWMMQRSSVVLVALVTRAKSSSGALKGEVVGGTESEQLSAYVPSSSEAPELLQPYVEPTPFVSARRLQVFFASMGIGATTICVVYYLLSKSMSNNHEEEQRYLQRVVESNRLAMMEPQSLVPEFTAPSSFNELKEKMQQHERELERKQAQINRNTILLHKEVVFRLKVWWNASLTHIQEAFDRLGTVIQRRKERAAEAHIKRILEEEGYDLVKLRSGKTHIW</sequence>
<keyword evidence="4" id="KW-1185">Reference proteome</keyword>
<dbReference type="Proteomes" id="UP000002296">
    <property type="component" value="Unassembled WGS sequence"/>
</dbReference>
<dbReference type="EMBL" id="AAHK01000485">
    <property type="protein sequence ID" value="EAN91842.1"/>
    <property type="molecule type" value="Genomic_DNA"/>
</dbReference>
<reference evidence="3 4" key="1">
    <citation type="journal article" date="2005" name="Science">
        <title>The genome sequence of Trypanosoma cruzi, etiologic agent of Chagas disease.</title>
        <authorList>
            <person name="El-Sayed N.M."/>
            <person name="Myler P.J."/>
            <person name="Bartholomeu D.C."/>
            <person name="Nilsson D."/>
            <person name="Aggarwal G."/>
            <person name="Tran A.N."/>
            <person name="Ghedin E."/>
            <person name="Worthey E.A."/>
            <person name="Delcher A.L."/>
            <person name="Blandin G."/>
            <person name="Westenberger S.J."/>
            <person name="Caler E."/>
            <person name="Cerqueira G.C."/>
            <person name="Branche C."/>
            <person name="Haas B."/>
            <person name="Anupama A."/>
            <person name="Arner E."/>
            <person name="Aslund L."/>
            <person name="Attipoe P."/>
            <person name="Bontempi E."/>
            <person name="Bringaud F."/>
            <person name="Burton P."/>
            <person name="Cadag E."/>
            <person name="Campbell D.A."/>
            <person name="Carrington M."/>
            <person name="Crabtree J."/>
            <person name="Darban H."/>
            <person name="da Silveira J.F."/>
            <person name="de Jong P."/>
            <person name="Edwards K."/>
            <person name="Englund P.T."/>
            <person name="Fazelina G."/>
            <person name="Feldblyum T."/>
            <person name="Ferella M."/>
            <person name="Frasch A.C."/>
            <person name="Gull K."/>
            <person name="Horn D."/>
            <person name="Hou L."/>
            <person name="Huang Y."/>
            <person name="Kindlund E."/>
            <person name="Klingbeil M."/>
            <person name="Kluge S."/>
            <person name="Koo H."/>
            <person name="Lacerda D."/>
            <person name="Levin M.J."/>
            <person name="Lorenzi H."/>
            <person name="Louie T."/>
            <person name="Machado C.R."/>
            <person name="McCulloch R."/>
            <person name="McKenna A."/>
            <person name="Mizuno Y."/>
            <person name="Mottram J.C."/>
            <person name="Nelson S."/>
            <person name="Ochaya S."/>
            <person name="Osoegawa K."/>
            <person name="Pai G."/>
            <person name="Parsons M."/>
            <person name="Pentony M."/>
            <person name="Pettersson U."/>
            <person name="Pop M."/>
            <person name="Ramirez J.L."/>
            <person name="Rinta J."/>
            <person name="Robertson L."/>
            <person name="Salzberg S.L."/>
            <person name="Sanchez D.O."/>
            <person name="Seyler A."/>
            <person name="Sharma R."/>
            <person name="Shetty J."/>
            <person name="Simpson A.J."/>
            <person name="Sisk E."/>
            <person name="Tammi M.T."/>
            <person name="Tarleton R."/>
            <person name="Teixeira S."/>
            <person name="Van Aken S."/>
            <person name="Vogt C."/>
            <person name="Ward P.N."/>
            <person name="Wickstead B."/>
            <person name="Wortman J."/>
            <person name="White O."/>
            <person name="Fraser C.M."/>
            <person name="Stuart K.D."/>
            <person name="Andersson B."/>
        </authorList>
    </citation>
    <scope>NUCLEOTIDE SEQUENCE [LARGE SCALE GENOMIC DNA]</scope>
    <source>
        <strain evidence="3 4">CL Brener</strain>
    </source>
</reference>
<comment type="caution">
    <text evidence="3">The sequence shown here is derived from an EMBL/GenBank/DDBJ whole genome shotgun (WGS) entry which is preliminary data.</text>
</comment>
<name>Q4DH48_TRYCC</name>
<evidence type="ECO:0000313" key="4">
    <source>
        <dbReference type="Proteomes" id="UP000002296"/>
    </source>
</evidence>
<keyword evidence="2" id="KW-1133">Transmembrane helix</keyword>
<evidence type="ECO:0000256" key="1">
    <source>
        <dbReference type="SAM" id="Coils"/>
    </source>
</evidence>
<keyword evidence="2" id="KW-0472">Membrane</keyword>
<gene>
    <name evidence="3" type="ORF">Tc00.1047053507007.40</name>
</gene>
<dbReference type="KEGG" id="tcr:507007.40"/>
<evidence type="ECO:0008006" key="5">
    <source>
        <dbReference type="Google" id="ProtNLM"/>
    </source>
</evidence>
<evidence type="ECO:0000313" key="3">
    <source>
        <dbReference type="EMBL" id="EAN91842.1"/>
    </source>
</evidence>
<proteinExistence type="predicted"/>
<dbReference type="GeneID" id="3545135"/>
<dbReference type="eggNOG" id="ENOG502S2YQ">
    <property type="taxonomic scope" value="Eukaryota"/>
</dbReference>
<feature type="transmembrane region" description="Helical" evidence="2">
    <location>
        <begin position="7"/>
        <end position="31"/>
    </location>
</feature>
<keyword evidence="1" id="KW-0175">Coiled coil</keyword>
<evidence type="ECO:0000256" key="2">
    <source>
        <dbReference type="SAM" id="Phobius"/>
    </source>
</evidence>
<dbReference type="AlphaFoldDB" id="Q4DH48"/>
<dbReference type="InParanoid" id="Q4DH48"/>
<feature type="coiled-coil region" evidence="1">
    <location>
        <begin position="177"/>
        <end position="204"/>
    </location>
</feature>
<keyword evidence="2" id="KW-0812">Transmembrane</keyword>
<feature type="transmembrane region" description="Helical" evidence="2">
    <location>
        <begin position="114"/>
        <end position="135"/>
    </location>
</feature>
<dbReference type="RefSeq" id="XP_813693.1">
    <property type="nucleotide sequence ID" value="XM_808600.1"/>
</dbReference>